<dbReference type="STRING" id="643648.Slip_1099"/>
<dbReference type="Proteomes" id="UP000000378">
    <property type="component" value="Chromosome"/>
</dbReference>
<dbReference type="GO" id="GO:0005524">
    <property type="term" value="F:ATP binding"/>
    <property type="evidence" value="ECO:0007669"/>
    <property type="project" value="InterPro"/>
</dbReference>
<proteinExistence type="predicted"/>
<dbReference type="CDD" id="cd00009">
    <property type="entry name" value="AAA"/>
    <property type="match status" value="1"/>
</dbReference>
<reference evidence="3" key="1">
    <citation type="journal article" date="2010" name="Stand. Genomic Sci.">
        <title>Complete genome sequence of Syntrophothermus lipocalidus type strain (TGB-C1T).</title>
        <authorList>
            <consortium name="US DOE Joint Genome Institute (JGI-PGF)"/>
            <person name="Djao O."/>
            <person name="Zhang X."/>
            <person name="Lucas S."/>
            <person name="Lapidus A."/>
            <person name="Glavina Del Rio T."/>
            <person name="Nolan M."/>
            <person name="Tice H."/>
            <person name="Cheng J."/>
            <person name="Han C."/>
            <person name="Tapia R."/>
            <person name="Goodwin L."/>
            <person name="Pitluck S."/>
            <person name="Liolios K."/>
            <person name="Ivanova N."/>
            <person name="Mavromatis K."/>
            <person name="Mikhailova N."/>
            <person name="Ovchinnikova G."/>
            <person name="Pati A."/>
            <person name="Brambilla E."/>
            <person name="Chen A."/>
            <person name="Palaniappan K."/>
            <person name="Land M."/>
            <person name="Hauser L."/>
            <person name="Chang Y."/>
            <person name="Jeffries C."/>
            <person name="Rohde M."/>
            <person name="Sikorski J."/>
            <person name="Spring S."/>
            <person name="Goker M."/>
            <person name="Detter J."/>
            <person name="Woyke T."/>
            <person name="Bristow J."/>
            <person name="Eisen J."/>
            <person name="Markowitz V."/>
            <person name="Hugenholtz P."/>
            <person name="Kyrpides N."/>
            <person name="Klenk H."/>
        </authorList>
    </citation>
    <scope>NUCLEOTIDE SEQUENCE [LARGE SCALE GENOMIC DNA]</scope>
    <source>
        <strain evidence="3">DSM 12680 / TGB-C1</strain>
    </source>
</reference>
<dbReference type="Gene3D" id="3.40.50.300">
    <property type="entry name" value="P-loop containing nucleotide triphosphate hydrolases"/>
    <property type="match status" value="1"/>
</dbReference>
<evidence type="ECO:0000313" key="3">
    <source>
        <dbReference type="Proteomes" id="UP000000378"/>
    </source>
</evidence>
<dbReference type="InterPro" id="IPR027417">
    <property type="entry name" value="P-loop_NTPase"/>
</dbReference>
<reference evidence="2 3" key="2">
    <citation type="journal article" date="2010" name="Stand. Genomic Sci.">
        <title>Complete genome sequence of Syntrophothermus lipocalidus type strain (TGB-C1).</title>
        <authorList>
            <person name="Djao O.D."/>
            <person name="Zhang X."/>
            <person name="Lucas S."/>
            <person name="Lapidus A."/>
            <person name="Del Rio T.G."/>
            <person name="Nolan M."/>
            <person name="Tice H."/>
            <person name="Cheng J.F."/>
            <person name="Han C."/>
            <person name="Tapia R."/>
            <person name="Goodwin L."/>
            <person name="Pitluck S."/>
            <person name="Liolios K."/>
            <person name="Ivanova N."/>
            <person name="Mavromatis K."/>
            <person name="Mikhailova N."/>
            <person name="Ovchinnikova G."/>
            <person name="Pati A."/>
            <person name="Brambilla E."/>
            <person name="Chen A."/>
            <person name="Palaniappan K."/>
            <person name="Land M."/>
            <person name="Hauser L."/>
            <person name="Chang Y.J."/>
            <person name="Jeffries C.D."/>
            <person name="Rohde M."/>
            <person name="Sikorski J."/>
            <person name="Spring S."/>
            <person name="Goker M."/>
            <person name="Detter J.C."/>
            <person name="Woyke T."/>
            <person name="Bristow J."/>
            <person name="Eisen J.A."/>
            <person name="Markowitz V."/>
            <person name="Hugenholtz P."/>
            <person name="Kyrpides N.C."/>
            <person name="Klenk H.P."/>
        </authorList>
    </citation>
    <scope>NUCLEOTIDE SEQUENCE [LARGE SCALE GENOMIC DNA]</scope>
    <source>
        <strain evidence="3">DSM 12680 / TGB-C1</strain>
    </source>
</reference>
<dbReference type="KEGG" id="slp:Slip_1099"/>
<organism evidence="2 3">
    <name type="scientific">Syntrophothermus lipocalidus (strain DSM 12680 / TGB-C1)</name>
    <dbReference type="NCBI Taxonomy" id="643648"/>
    <lineage>
        <taxon>Bacteria</taxon>
        <taxon>Bacillati</taxon>
        <taxon>Bacillota</taxon>
        <taxon>Clostridia</taxon>
        <taxon>Eubacteriales</taxon>
        <taxon>Syntrophomonadaceae</taxon>
        <taxon>Syntrophothermus</taxon>
    </lineage>
</organism>
<name>D7CME2_SYNLT</name>
<evidence type="ECO:0000259" key="1">
    <source>
        <dbReference type="SMART" id="SM00382"/>
    </source>
</evidence>
<keyword evidence="3" id="KW-1185">Reference proteome</keyword>
<evidence type="ECO:0000313" key="2">
    <source>
        <dbReference type="EMBL" id="ADI01877.1"/>
    </source>
</evidence>
<gene>
    <name evidence="2" type="ordered locus">Slip_1099</name>
</gene>
<dbReference type="HOGENOM" id="CLU_556567_0_0_9"/>
<accession>D7CME2</accession>
<dbReference type="GO" id="GO:0016887">
    <property type="term" value="F:ATP hydrolysis activity"/>
    <property type="evidence" value="ECO:0007669"/>
    <property type="project" value="InterPro"/>
</dbReference>
<dbReference type="AlphaFoldDB" id="D7CME2"/>
<protein>
    <submittedName>
        <fullName evidence="2">AAA ATPase</fullName>
    </submittedName>
</protein>
<dbReference type="RefSeq" id="WP_013175279.1">
    <property type="nucleotide sequence ID" value="NC_014220.1"/>
</dbReference>
<dbReference type="Pfam" id="PF00004">
    <property type="entry name" value="AAA"/>
    <property type="match status" value="1"/>
</dbReference>
<dbReference type="SUPFAM" id="SSF52540">
    <property type="entry name" value="P-loop containing nucleoside triphosphate hydrolases"/>
    <property type="match status" value="1"/>
</dbReference>
<dbReference type="eggNOG" id="COG0714">
    <property type="taxonomic scope" value="Bacteria"/>
</dbReference>
<dbReference type="SMART" id="SM00382">
    <property type="entry name" value="AAA"/>
    <property type="match status" value="1"/>
</dbReference>
<dbReference type="InterPro" id="IPR003959">
    <property type="entry name" value="ATPase_AAA_core"/>
</dbReference>
<dbReference type="InterPro" id="IPR003593">
    <property type="entry name" value="AAA+_ATPase"/>
</dbReference>
<feature type="domain" description="AAA+ ATPase" evidence="1">
    <location>
        <begin position="23"/>
        <end position="208"/>
    </location>
</feature>
<sequence>MRFKEARKYIEYSYYAAQMTGARPVPICFLGAPGIGKTVCVKEAAQNIAAQMGRVLIDFNEFERLHETRRNQLLEAAVANGGPFFIVDLNMLTHEPMDFSGKPVESFALLYNDGVIEKRITAFLPTAWVPYLQEYPGILFIDEVTNIRRPDLMSVMLKMVGEHKVGYAYLNPTVMIILAGNRPEQSFLATGLPEPLRSRVEIIDFDPPLPHEWLAYAQRQYGDSLDTGVAGYLSYLASVPETNNPDVMSPMVTPRSCDLLLQKVCGYTALLKQGFIDETELHLLVEESANGIIGVKESGIFAEWYRNNMGLVDALRKGLRERDLKNMSPCGVWAMLALLGHSVPRSASEIDEILVSPMAREVLENLGPSIKAAVAAAKEHAPGILAGAGMFTSGRLGHVRASCGRLQFLKSIMEGSDPGACAHLLDLYQEWTVADFEQVINQQDNVETREFNPFAVCSEASDETRTITRVAGILMASHLKEFISSEDNGR</sequence>
<dbReference type="OrthoDB" id="9808317at2"/>
<dbReference type="EMBL" id="CP002048">
    <property type="protein sequence ID" value="ADI01877.1"/>
    <property type="molecule type" value="Genomic_DNA"/>
</dbReference>